<dbReference type="AlphaFoldDB" id="A0A0W0WIJ3"/>
<accession>A0A0W0WIJ3</accession>
<comment type="caution">
    <text evidence="1">The sequence shown here is derived from an EMBL/GenBank/DDBJ whole genome shotgun (WGS) entry which is preliminary data.</text>
</comment>
<keyword evidence="2" id="KW-1185">Reference proteome</keyword>
<dbReference type="Proteomes" id="UP000054725">
    <property type="component" value="Unassembled WGS sequence"/>
</dbReference>
<name>A0A0W0WIJ3_9GAMM</name>
<protein>
    <submittedName>
        <fullName evidence="1">Uncharacterized protein</fullName>
    </submittedName>
</protein>
<reference evidence="1 2" key="1">
    <citation type="submission" date="2015-11" db="EMBL/GenBank/DDBJ databases">
        <title>Genomic analysis of 38 Legionella species identifies large and diverse effector repertoires.</title>
        <authorList>
            <person name="Burstein D."/>
            <person name="Amaro F."/>
            <person name="Zusman T."/>
            <person name="Lifshitz Z."/>
            <person name="Cohen O."/>
            <person name="Gilbert J.A."/>
            <person name="Pupko T."/>
            <person name="Shuman H.A."/>
            <person name="Segal G."/>
        </authorList>
    </citation>
    <scope>NUCLEOTIDE SEQUENCE [LARGE SCALE GENOMIC DNA]</scope>
    <source>
        <strain evidence="1 2">ATCC 49506</strain>
    </source>
</reference>
<dbReference type="PATRIC" id="fig|45070.6.peg.3230"/>
<proteinExistence type="predicted"/>
<gene>
    <name evidence="1" type="ORF">Lnau_3062</name>
</gene>
<evidence type="ECO:0000313" key="2">
    <source>
        <dbReference type="Proteomes" id="UP000054725"/>
    </source>
</evidence>
<evidence type="ECO:0000313" key="1">
    <source>
        <dbReference type="EMBL" id="KTD32151.1"/>
    </source>
</evidence>
<dbReference type="EMBL" id="LNYO01000027">
    <property type="protein sequence ID" value="KTD32151.1"/>
    <property type="molecule type" value="Genomic_DNA"/>
</dbReference>
<organism evidence="1 2">
    <name type="scientific">Legionella nautarum</name>
    <dbReference type="NCBI Taxonomy" id="45070"/>
    <lineage>
        <taxon>Bacteria</taxon>
        <taxon>Pseudomonadati</taxon>
        <taxon>Pseudomonadota</taxon>
        <taxon>Gammaproteobacteria</taxon>
        <taxon>Legionellales</taxon>
        <taxon>Legionellaceae</taxon>
        <taxon>Legionella</taxon>
    </lineage>
</organism>
<sequence length="80" mass="8674">MVTKNFNLTSSVKESKSIPMGTIFSAFVIAPFHDSDNPSQLRFKININSMSCIAIADSILKTDYQSGTIVSKISGINCAK</sequence>